<protein>
    <recommendedName>
        <fullName evidence="3">NHL repeat containing protein</fullName>
    </recommendedName>
</protein>
<dbReference type="InterPro" id="IPR011042">
    <property type="entry name" value="6-blade_b-propeller_TolB-like"/>
</dbReference>
<reference evidence="1 2" key="1">
    <citation type="journal article" date="2015" name="Nature">
        <title>rRNA introns, odd ribosomes, and small enigmatic genomes across a large radiation of phyla.</title>
        <authorList>
            <person name="Brown C.T."/>
            <person name="Hug L.A."/>
            <person name="Thomas B.C."/>
            <person name="Sharon I."/>
            <person name="Castelle C.J."/>
            <person name="Singh A."/>
            <person name="Wilkins M.J."/>
            <person name="Williams K.H."/>
            <person name="Banfield J.F."/>
        </authorList>
    </citation>
    <scope>NUCLEOTIDE SEQUENCE [LARGE SCALE GENOMIC DNA]</scope>
</reference>
<dbReference type="SUPFAM" id="SSF63829">
    <property type="entry name" value="Calcium-dependent phosphotriesterase"/>
    <property type="match status" value="1"/>
</dbReference>
<comment type="caution">
    <text evidence="1">The sequence shown here is derived from an EMBL/GenBank/DDBJ whole genome shotgun (WGS) entry which is preliminary data.</text>
</comment>
<evidence type="ECO:0008006" key="3">
    <source>
        <dbReference type="Google" id="ProtNLM"/>
    </source>
</evidence>
<dbReference type="Proteomes" id="UP000034127">
    <property type="component" value="Unassembled WGS sequence"/>
</dbReference>
<dbReference type="PANTHER" id="PTHR24104">
    <property type="entry name" value="E3 UBIQUITIN-PROTEIN LIGASE NHLRC1-RELATED"/>
    <property type="match status" value="1"/>
</dbReference>
<gene>
    <name evidence="1" type="ORF">UR63_C0018G0005</name>
</gene>
<dbReference type="GO" id="GO:0008270">
    <property type="term" value="F:zinc ion binding"/>
    <property type="evidence" value="ECO:0007669"/>
    <property type="project" value="UniProtKB-KW"/>
</dbReference>
<proteinExistence type="predicted"/>
<dbReference type="PANTHER" id="PTHR24104:SF25">
    <property type="entry name" value="PROTEIN LIN-41"/>
    <property type="match status" value="1"/>
</dbReference>
<evidence type="ECO:0000313" key="2">
    <source>
        <dbReference type="Proteomes" id="UP000034127"/>
    </source>
</evidence>
<sequence>MWRNKICIDKKFLFVFLLLLSFISASFLTKSKILFKSKASPKNSSLGSTLLRNSPNDLIADLILGHSDFGEVIPKETVPFKLAGPGGVAVDKSIKPYRVYVFDGQNSRILGYKHLGYCSTDSNRPCTGDSDCESVVGQGRPTKIGKCNIDLGKDGTKLPDLVIGQNSFYGKSSCNQDASFQSYPVKISSSGSTICSIRDDEHSYFEGGSTAHMFIDKAGNLYFPDSFNNRVLKYINPFETDTIADDVWGQLDYKSRSCNKDKNAPDESTLCLGINFAKSGVDIDNLGNLWIADVGNNRVLRFKNVNGVIQKAADLVLGQKDFFSNIAGNSLNNLNSPSAIRVDSKGRPIVLDSFNNRVLIYDSNATSGGNGRILQTGELPQSLLIVETKPEFNRIVVSYKDKIIIKDYNKEWKNVQNATAIIKNIIDSHGEIGSITENSFLIPVSGGSQNILYLRSIYDNGDFLYKKPDSFDNGEDNHNYIGMSGFRSLRGVTVTDSQVIVSDTNRLAFWNNINLNTLTKGKEYDGYFGNFEANLKFRHDSSSYMRIFADEKVLWAIVNNFNAADSNTIEQYHLPVKKNDRPFNIIKLNELLVEGKKVDKNFISIASDIYVDDKKGYIWLSLPFNDRVIRIKIPSSGNEYIVDLIIGGKDIPDIILPIWGRKCDANKDFPKTLCYPGSIAFDKNGDLYISEHYLENFGGGRLIKYSKDVISKENITSIPISQMSENAEVIFYNFNGWKPSFNSKNVMVYGKNGLDGPDSRFLNFVNDISNQKGQKGINIYLNNNGQLKDFYAQPFSTYFDKNDNLYVTDLNRGSLYIYKKPF</sequence>
<accession>A0A0G0BTY4</accession>
<dbReference type="AlphaFoldDB" id="A0A0G0BTY4"/>
<name>A0A0G0BTY4_9BACT</name>
<dbReference type="InterPro" id="IPR050952">
    <property type="entry name" value="TRIM-NHL_E3_ligases"/>
</dbReference>
<evidence type="ECO:0000313" key="1">
    <source>
        <dbReference type="EMBL" id="KKP67226.1"/>
    </source>
</evidence>
<organism evidence="1 2">
    <name type="scientific">Candidatus Roizmanbacteria bacterium GW2011_GWC2_35_12</name>
    <dbReference type="NCBI Taxonomy" id="1618485"/>
    <lineage>
        <taxon>Bacteria</taxon>
        <taxon>Candidatus Roizmaniibacteriota</taxon>
    </lineage>
</organism>
<dbReference type="EMBL" id="LBPX01000018">
    <property type="protein sequence ID" value="KKP67226.1"/>
    <property type="molecule type" value="Genomic_DNA"/>
</dbReference>
<dbReference type="Gene3D" id="2.120.10.30">
    <property type="entry name" value="TolB, C-terminal domain"/>
    <property type="match status" value="1"/>
</dbReference>
<dbReference type="SUPFAM" id="SSF101898">
    <property type="entry name" value="NHL repeat"/>
    <property type="match status" value="1"/>
</dbReference>